<organism evidence="2 3">
    <name type="scientific">Brassica cretica</name>
    <name type="common">Mustard</name>
    <dbReference type="NCBI Taxonomy" id="69181"/>
    <lineage>
        <taxon>Eukaryota</taxon>
        <taxon>Viridiplantae</taxon>
        <taxon>Streptophyta</taxon>
        <taxon>Embryophyta</taxon>
        <taxon>Tracheophyta</taxon>
        <taxon>Spermatophyta</taxon>
        <taxon>Magnoliopsida</taxon>
        <taxon>eudicotyledons</taxon>
        <taxon>Gunneridae</taxon>
        <taxon>Pentapetalae</taxon>
        <taxon>rosids</taxon>
        <taxon>malvids</taxon>
        <taxon>Brassicales</taxon>
        <taxon>Brassicaceae</taxon>
        <taxon>Brassiceae</taxon>
        <taxon>Brassica</taxon>
    </lineage>
</organism>
<name>A0A8S9NYA9_BRACR</name>
<accession>A0A8S9NYA9</accession>
<evidence type="ECO:0000313" key="3">
    <source>
        <dbReference type="Proteomes" id="UP000712600"/>
    </source>
</evidence>
<proteinExistence type="predicted"/>
<sequence>MHFSFLFALHKSLSGVGVSIGVLGAGNESDLRHLLQTKRRQRDIPQRGSTPALSDASWSTNFEARAGSGSEVINPRAIWSNEAESRSDLSERGEAPALEAERPGGATSSTRAQYQEMKQRAGATSRSVVRHPLWKQSDLNSRHFIARKVFDEMSEPTHQALSLPYQRDLMLGEFGSTNDLVATMIMIDGLESQEELCFVNANETCYKKEPKFQYHNNYQQKPFYNNQQGGYQSTQGQVGSSTSAPQESSTNTMLKQILESQNNTAKSIRDQLKILHTKIDGNYNDLNNKFLQLSSHFKALENQFASMPSTSKRPMGSLPGKSEQNPKDYCNVILSTTSFEIELRDHEKEVDQIENLSYRT</sequence>
<protein>
    <submittedName>
        <fullName evidence="2">Uncharacterized protein</fullName>
    </submittedName>
</protein>
<feature type="region of interest" description="Disordered" evidence="1">
    <location>
        <begin position="38"/>
        <end position="59"/>
    </location>
</feature>
<dbReference type="AlphaFoldDB" id="A0A8S9NYA9"/>
<evidence type="ECO:0000313" key="2">
    <source>
        <dbReference type="EMBL" id="KAF3507385.1"/>
    </source>
</evidence>
<evidence type="ECO:0000256" key="1">
    <source>
        <dbReference type="SAM" id="MobiDB-lite"/>
    </source>
</evidence>
<reference evidence="2" key="1">
    <citation type="submission" date="2019-12" db="EMBL/GenBank/DDBJ databases">
        <title>Genome sequencing and annotation of Brassica cretica.</title>
        <authorList>
            <person name="Studholme D.J."/>
            <person name="Sarris P."/>
        </authorList>
    </citation>
    <scope>NUCLEOTIDE SEQUENCE</scope>
    <source>
        <strain evidence="2">PFS-109/04</strain>
        <tissue evidence="2">Leaf</tissue>
    </source>
</reference>
<feature type="region of interest" description="Disordered" evidence="1">
    <location>
        <begin position="83"/>
        <end position="128"/>
    </location>
</feature>
<feature type="compositionally biased region" description="Polar residues" evidence="1">
    <location>
        <begin position="47"/>
        <end position="59"/>
    </location>
</feature>
<feature type="region of interest" description="Disordered" evidence="1">
    <location>
        <begin position="223"/>
        <end position="250"/>
    </location>
</feature>
<feature type="compositionally biased region" description="Low complexity" evidence="1">
    <location>
        <begin position="224"/>
        <end position="243"/>
    </location>
</feature>
<feature type="compositionally biased region" description="Basic and acidic residues" evidence="1">
    <location>
        <begin position="83"/>
        <end position="102"/>
    </location>
</feature>
<dbReference type="Proteomes" id="UP000712600">
    <property type="component" value="Unassembled WGS sequence"/>
</dbReference>
<comment type="caution">
    <text evidence="2">The sequence shown here is derived from an EMBL/GenBank/DDBJ whole genome shotgun (WGS) entry which is preliminary data.</text>
</comment>
<dbReference type="EMBL" id="QGKX02001521">
    <property type="protein sequence ID" value="KAF3507385.1"/>
    <property type="molecule type" value="Genomic_DNA"/>
</dbReference>
<gene>
    <name evidence="2" type="ORF">F2Q69_00004912</name>
</gene>